<dbReference type="Pfam" id="PF00498">
    <property type="entry name" value="FHA"/>
    <property type="match status" value="1"/>
</dbReference>
<evidence type="ECO:0000259" key="1">
    <source>
        <dbReference type="PROSITE" id="PS50006"/>
    </source>
</evidence>
<dbReference type="InterPro" id="IPR008984">
    <property type="entry name" value="SMAD_FHA_dom_sf"/>
</dbReference>
<accession>A0ABN9U5W2</accession>
<sequence>RWRLVCMHAEGLAAQDFAALPEAVREFEVGGAGVVRIGRHHQARAFEALLSGAPMCLSYISRTHLQLEVQGSGLWMTNVSSNQIYVNSEPVAKGESRLVSQDHTVSFARLESSSHVLFLKLQVHAPEGVRDAR</sequence>
<organism evidence="2 3">
    <name type="scientific">Prorocentrum cordatum</name>
    <dbReference type="NCBI Taxonomy" id="2364126"/>
    <lineage>
        <taxon>Eukaryota</taxon>
        <taxon>Sar</taxon>
        <taxon>Alveolata</taxon>
        <taxon>Dinophyceae</taxon>
        <taxon>Prorocentrales</taxon>
        <taxon>Prorocentraceae</taxon>
        <taxon>Prorocentrum</taxon>
    </lineage>
</organism>
<proteinExistence type="predicted"/>
<dbReference type="Gene3D" id="2.60.200.20">
    <property type="match status" value="1"/>
</dbReference>
<dbReference type="CDD" id="cd00060">
    <property type="entry name" value="FHA"/>
    <property type="match status" value="1"/>
</dbReference>
<keyword evidence="3" id="KW-1185">Reference proteome</keyword>
<reference evidence="2" key="1">
    <citation type="submission" date="2023-10" db="EMBL/GenBank/DDBJ databases">
        <authorList>
            <person name="Chen Y."/>
            <person name="Shah S."/>
            <person name="Dougan E. K."/>
            <person name="Thang M."/>
            <person name="Chan C."/>
        </authorList>
    </citation>
    <scope>NUCLEOTIDE SEQUENCE [LARGE SCALE GENOMIC DNA]</scope>
</reference>
<protein>
    <recommendedName>
        <fullName evidence="1">FHA domain-containing protein</fullName>
    </recommendedName>
</protein>
<dbReference type="Proteomes" id="UP001189429">
    <property type="component" value="Unassembled WGS sequence"/>
</dbReference>
<gene>
    <name evidence="2" type="ORF">PCOR1329_LOCUS45511</name>
</gene>
<feature type="non-terminal residue" evidence="2">
    <location>
        <position position="1"/>
    </location>
</feature>
<dbReference type="InterPro" id="IPR000253">
    <property type="entry name" value="FHA_dom"/>
</dbReference>
<evidence type="ECO:0000313" key="2">
    <source>
        <dbReference type="EMBL" id="CAK0854386.1"/>
    </source>
</evidence>
<evidence type="ECO:0000313" key="3">
    <source>
        <dbReference type="Proteomes" id="UP001189429"/>
    </source>
</evidence>
<dbReference type="EMBL" id="CAUYUJ010015473">
    <property type="protein sequence ID" value="CAK0854386.1"/>
    <property type="molecule type" value="Genomic_DNA"/>
</dbReference>
<feature type="domain" description="FHA" evidence="1">
    <location>
        <begin position="35"/>
        <end position="91"/>
    </location>
</feature>
<name>A0ABN9U5W2_9DINO</name>
<dbReference type="SUPFAM" id="SSF49879">
    <property type="entry name" value="SMAD/FHA domain"/>
    <property type="match status" value="1"/>
</dbReference>
<dbReference type="PROSITE" id="PS50006">
    <property type="entry name" value="FHA_DOMAIN"/>
    <property type="match status" value="1"/>
</dbReference>
<comment type="caution">
    <text evidence="2">The sequence shown here is derived from an EMBL/GenBank/DDBJ whole genome shotgun (WGS) entry which is preliminary data.</text>
</comment>